<dbReference type="InterPro" id="IPR050564">
    <property type="entry name" value="F420-G6PD/mer"/>
</dbReference>
<dbReference type="EMBL" id="LXMD01000021">
    <property type="protein sequence ID" value="OCG74827.1"/>
    <property type="molecule type" value="Genomic_DNA"/>
</dbReference>
<dbReference type="SUPFAM" id="SSF51679">
    <property type="entry name" value="Bacterial luciferase-like"/>
    <property type="match status" value="1"/>
</dbReference>
<dbReference type="InterPro" id="IPR036661">
    <property type="entry name" value="Luciferase-like_sf"/>
</dbReference>
<accession>A0A1B9NE06</accession>
<reference evidence="2 3" key="1">
    <citation type="submission" date="2016-05" db="EMBL/GenBank/DDBJ databases">
        <authorList>
            <person name="Lavstsen T."/>
            <person name="Jespersen J.S."/>
        </authorList>
    </citation>
    <scope>NUCLEOTIDE SEQUENCE [LARGE SCALE GENOMIC DNA]</scope>
    <source>
        <strain evidence="2 3">YLB-01</strain>
    </source>
</reference>
<dbReference type="PANTHER" id="PTHR43244:SF2">
    <property type="entry name" value="CONSERVED HYPOTHETICAL ALANINE AND PROLINE-RICH PROTEIN"/>
    <property type="match status" value="1"/>
</dbReference>
<dbReference type="STRING" id="904291.A7J15_04730"/>
<comment type="caution">
    <text evidence="2">The sequence shown here is derived from an EMBL/GenBank/DDBJ whole genome shotgun (WGS) entry which is preliminary data.</text>
</comment>
<dbReference type="NCBIfam" id="TIGR03617">
    <property type="entry name" value="F420_MSMEG_2256"/>
    <property type="match status" value="1"/>
</dbReference>
<dbReference type="AlphaFoldDB" id="A0A1B9NE06"/>
<dbReference type="InterPro" id="IPR019919">
    <property type="entry name" value="Lucif-like_OxRdtase_MSMEG_2256"/>
</dbReference>
<dbReference type="PANTHER" id="PTHR43244">
    <property type="match status" value="1"/>
</dbReference>
<gene>
    <name evidence="2" type="ORF">A7J15_04730</name>
</gene>
<dbReference type="InterPro" id="IPR011251">
    <property type="entry name" value="Luciferase-like_dom"/>
</dbReference>
<dbReference type="Proteomes" id="UP000093355">
    <property type="component" value="Unassembled WGS sequence"/>
</dbReference>
<evidence type="ECO:0000313" key="3">
    <source>
        <dbReference type="Proteomes" id="UP000093355"/>
    </source>
</evidence>
<proteinExistence type="predicted"/>
<dbReference type="GO" id="GO:0016705">
    <property type="term" value="F:oxidoreductase activity, acting on paired donors, with incorporation or reduction of molecular oxygen"/>
    <property type="evidence" value="ECO:0007669"/>
    <property type="project" value="InterPro"/>
</dbReference>
<sequence>MRDEALPFRLELGARDGSPAGIAQAARFAEEHGYDGVQAPETQHDPLIGCAVAGAATERVRLATAITVAFARSPMTLAMTANDVQLATGGRFALGLGSQIQAHIEKRFSMPWSAPVPRMREFIGALRAIWDSWATGEPLRVRGESYRHTLMTPFFSPGPNPHGNPDVWLAAVGPAMTRLAGEAADGFVAHAFTTREYLVDVSLPTLAEGAARSGRETPAVIVQPFVIAADDEASRATQEASVRQQIAFYGSTPSYRGVMERHGWEDAADRLHAASKRGEWKTMAAEITDDMLDAFAVAGTPAQVRAGLAARFGGIADTVCVNAPATPEELAGIAR</sequence>
<dbReference type="Pfam" id="PF00296">
    <property type="entry name" value="Bac_luciferase"/>
    <property type="match status" value="1"/>
</dbReference>
<dbReference type="OrthoDB" id="3284378at2"/>
<dbReference type="CDD" id="cd01097">
    <property type="entry name" value="Tetrahydromethanopterin_reductase"/>
    <property type="match status" value="1"/>
</dbReference>
<dbReference type="RefSeq" id="WP_067025233.1">
    <property type="nucleotide sequence ID" value="NZ_CP038256.1"/>
</dbReference>
<evidence type="ECO:0000313" key="2">
    <source>
        <dbReference type="EMBL" id="OCG74827.1"/>
    </source>
</evidence>
<organism evidence="2 3">
    <name type="scientific">Microbacterium sediminis</name>
    <dbReference type="NCBI Taxonomy" id="904291"/>
    <lineage>
        <taxon>Bacteria</taxon>
        <taxon>Bacillati</taxon>
        <taxon>Actinomycetota</taxon>
        <taxon>Actinomycetes</taxon>
        <taxon>Micrococcales</taxon>
        <taxon>Microbacteriaceae</taxon>
        <taxon>Microbacterium</taxon>
    </lineage>
</organism>
<feature type="domain" description="Luciferase-like" evidence="1">
    <location>
        <begin position="17"/>
        <end position="312"/>
    </location>
</feature>
<name>A0A1B9NE06_9MICO</name>
<evidence type="ECO:0000259" key="1">
    <source>
        <dbReference type="Pfam" id="PF00296"/>
    </source>
</evidence>
<protein>
    <recommendedName>
        <fullName evidence="1">Luciferase-like domain-containing protein</fullName>
    </recommendedName>
</protein>
<dbReference type="Gene3D" id="3.20.20.30">
    <property type="entry name" value="Luciferase-like domain"/>
    <property type="match status" value="1"/>
</dbReference>
<keyword evidence="3" id="KW-1185">Reference proteome</keyword>